<feature type="compositionally biased region" description="Low complexity" evidence="6">
    <location>
        <begin position="490"/>
        <end position="521"/>
    </location>
</feature>
<organism evidence="9 10">
    <name type="scientific">Elaeis guineensis var. tenera</name>
    <name type="common">Oil palm</name>
    <dbReference type="NCBI Taxonomy" id="51953"/>
    <lineage>
        <taxon>Eukaryota</taxon>
        <taxon>Viridiplantae</taxon>
        <taxon>Streptophyta</taxon>
        <taxon>Embryophyta</taxon>
        <taxon>Tracheophyta</taxon>
        <taxon>Spermatophyta</taxon>
        <taxon>Magnoliopsida</taxon>
        <taxon>Liliopsida</taxon>
        <taxon>Arecaceae</taxon>
        <taxon>Arecoideae</taxon>
        <taxon>Cocoseae</taxon>
        <taxon>Elaeidinae</taxon>
        <taxon>Elaeis</taxon>
    </lineage>
</organism>
<dbReference type="InterPro" id="IPR044836">
    <property type="entry name" value="TOL_plant"/>
</dbReference>
<proteinExistence type="inferred from homology"/>
<feature type="compositionally biased region" description="Low complexity" evidence="6">
    <location>
        <begin position="410"/>
        <end position="421"/>
    </location>
</feature>
<protein>
    <submittedName>
        <fullName evidence="10">TOM1-like protein 6</fullName>
    </submittedName>
</protein>
<name>A0A6I9R981_ELAGV</name>
<dbReference type="GO" id="GO:0043130">
    <property type="term" value="F:ubiquitin binding"/>
    <property type="evidence" value="ECO:0007669"/>
    <property type="project" value="InterPro"/>
</dbReference>
<dbReference type="KEGG" id="egu:105045929"/>
<keyword evidence="3" id="KW-0813">Transport</keyword>
<feature type="domain" description="GAT" evidence="8">
    <location>
        <begin position="186"/>
        <end position="274"/>
    </location>
</feature>
<dbReference type="InParanoid" id="A0A6I9R981"/>
<keyword evidence="5" id="KW-0472">Membrane</keyword>
<evidence type="ECO:0000313" key="9">
    <source>
        <dbReference type="Proteomes" id="UP000504607"/>
    </source>
</evidence>
<feature type="compositionally biased region" description="Low complexity" evidence="6">
    <location>
        <begin position="546"/>
        <end position="558"/>
    </location>
</feature>
<dbReference type="GO" id="GO:0043328">
    <property type="term" value="P:protein transport to vacuole involved in ubiquitin-dependent protein catabolic process via the multivesicular body sorting pathway"/>
    <property type="evidence" value="ECO:0007669"/>
    <property type="project" value="InterPro"/>
</dbReference>
<feature type="domain" description="VHS" evidence="7">
    <location>
        <begin position="12"/>
        <end position="141"/>
    </location>
</feature>
<evidence type="ECO:0000256" key="4">
    <source>
        <dbReference type="ARBA" id="ARBA00022927"/>
    </source>
</evidence>
<dbReference type="InterPro" id="IPR004152">
    <property type="entry name" value="GAT_dom"/>
</dbReference>
<dbReference type="PANTHER" id="PTHR45898">
    <property type="entry name" value="TOM1-LIKE PROTEIN"/>
    <property type="match status" value="1"/>
</dbReference>
<evidence type="ECO:0000256" key="2">
    <source>
        <dbReference type="ARBA" id="ARBA00007708"/>
    </source>
</evidence>
<comment type="subcellular location">
    <subcellularLocation>
        <location evidence="1">Membrane</location>
        <topology evidence="1">Peripheral membrane protein</topology>
    </subcellularLocation>
</comment>
<gene>
    <name evidence="10" type="primary">LOC105045929</name>
</gene>
<dbReference type="RefSeq" id="XP_010922673.1">
    <property type="nucleotide sequence ID" value="XM_010924371.2"/>
</dbReference>
<dbReference type="FunFam" id="1.25.40.90:FF:000028">
    <property type="entry name" value="TOM1-like protein 2"/>
    <property type="match status" value="1"/>
</dbReference>
<evidence type="ECO:0000256" key="3">
    <source>
        <dbReference type="ARBA" id="ARBA00022448"/>
    </source>
</evidence>
<feature type="compositionally biased region" description="Polar residues" evidence="6">
    <location>
        <begin position="318"/>
        <end position="343"/>
    </location>
</feature>
<feature type="compositionally biased region" description="Low complexity" evidence="6">
    <location>
        <begin position="344"/>
        <end position="357"/>
    </location>
</feature>
<evidence type="ECO:0000256" key="1">
    <source>
        <dbReference type="ARBA" id="ARBA00004170"/>
    </source>
</evidence>
<dbReference type="InterPro" id="IPR008942">
    <property type="entry name" value="ENTH_VHS"/>
</dbReference>
<reference evidence="10" key="1">
    <citation type="submission" date="2025-08" db="UniProtKB">
        <authorList>
            <consortium name="RefSeq"/>
        </authorList>
    </citation>
    <scope>IDENTIFICATION</scope>
</reference>
<dbReference type="Proteomes" id="UP000504607">
    <property type="component" value="Chromosome 5"/>
</dbReference>
<evidence type="ECO:0000256" key="6">
    <source>
        <dbReference type="SAM" id="MobiDB-lite"/>
    </source>
</evidence>
<dbReference type="Gene3D" id="1.25.40.90">
    <property type="match status" value="1"/>
</dbReference>
<feature type="region of interest" description="Disordered" evidence="6">
    <location>
        <begin position="392"/>
        <end position="436"/>
    </location>
</feature>
<evidence type="ECO:0000313" key="10">
    <source>
        <dbReference type="RefSeq" id="XP_010922673.1"/>
    </source>
</evidence>
<dbReference type="Gene3D" id="1.20.58.160">
    <property type="match status" value="1"/>
</dbReference>
<dbReference type="SUPFAM" id="SSF48464">
    <property type="entry name" value="ENTH/VHS domain"/>
    <property type="match status" value="1"/>
</dbReference>
<feature type="region of interest" description="Disordered" evidence="6">
    <location>
        <begin position="273"/>
        <end position="293"/>
    </location>
</feature>
<dbReference type="GO" id="GO:0016020">
    <property type="term" value="C:membrane"/>
    <property type="evidence" value="ECO:0007669"/>
    <property type="project" value="UniProtKB-SubCell"/>
</dbReference>
<dbReference type="PROSITE" id="PS50179">
    <property type="entry name" value="VHS"/>
    <property type="match status" value="1"/>
</dbReference>
<keyword evidence="4" id="KW-0653">Protein transport</keyword>
<dbReference type="Pfam" id="PF03127">
    <property type="entry name" value="GAT"/>
    <property type="match status" value="1"/>
</dbReference>
<dbReference type="AlphaFoldDB" id="A0A6I9R981"/>
<dbReference type="GO" id="GO:0035091">
    <property type="term" value="F:phosphatidylinositol binding"/>
    <property type="evidence" value="ECO:0007669"/>
    <property type="project" value="InterPro"/>
</dbReference>
<feature type="region of interest" description="Disordered" evidence="6">
    <location>
        <begin position="318"/>
        <end position="357"/>
    </location>
</feature>
<keyword evidence="9" id="KW-1185">Reference proteome</keyword>
<evidence type="ECO:0000259" key="8">
    <source>
        <dbReference type="PROSITE" id="PS50909"/>
    </source>
</evidence>
<dbReference type="GO" id="GO:0005737">
    <property type="term" value="C:cytoplasm"/>
    <property type="evidence" value="ECO:0007669"/>
    <property type="project" value="UniProtKB-ARBA"/>
</dbReference>
<dbReference type="InterPro" id="IPR038425">
    <property type="entry name" value="GAT_sf"/>
</dbReference>
<dbReference type="FunCoup" id="A0A6I9R981">
    <property type="interactions" value="185"/>
</dbReference>
<evidence type="ECO:0000256" key="5">
    <source>
        <dbReference type="ARBA" id="ARBA00023136"/>
    </source>
</evidence>
<dbReference type="OrthoDB" id="2018246at2759"/>
<dbReference type="SMART" id="SM00288">
    <property type="entry name" value="VHS"/>
    <property type="match status" value="1"/>
</dbReference>
<dbReference type="CDD" id="cd03561">
    <property type="entry name" value="VHS"/>
    <property type="match status" value="1"/>
</dbReference>
<feature type="compositionally biased region" description="Low complexity" evidence="6">
    <location>
        <begin position="392"/>
        <end position="402"/>
    </location>
</feature>
<evidence type="ECO:0000259" key="7">
    <source>
        <dbReference type="PROSITE" id="PS50179"/>
    </source>
</evidence>
<feature type="compositionally biased region" description="Low complexity" evidence="6">
    <location>
        <begin position="281"/>
        <end position="292"/>
    </location>
</feature>
<dbReference type="GeneID" id="105045929"/>
<dbReference type="SUPFAM" id="SSF89009">
    <property type="entry name" value="GAT-like domain"/>
    <property type="match status" value="1"/>
</dbReference>
<feature type="region of interest" description="Disordered" evidence="6">
    <location>
        <begin position="614"/>
        <end position="643"/>
    </location>
</feature>
<dbReference type="InterPro" id="IPR002014">
    <property type="entry name" value="VHS_dom"/>
</dbReference>
<comment type="similarity">
    <text evidence="2">Belongs to the TOM1 family.</text>
</comment>
<sequence>MSSSATVRVEKATSHLLMGPDWALNMEICDSINSDQWQARDVIKAVKKRLQNKNPKVQFLALTLLETLVKNCGDYVHFQVVERDILEEMIKIVRKKTDMQVRDKILVLLDSWQEAFGGPGGKHPQYYWAYAELKRSGVVFPQRSANAPPIFTPPVTHLTSTSSHPQAAYNIPSNGAVTFDEAMTSDMGNLSLSDLHNIRSVTELLNDMMKAVNPYDRGAVRDEVITELVSQSRTNQKRLMQLVSSTGDEEILGQGLELYDKLQSLLMKHDAIASGSPLPPESSESISKSKMPVASTPIVNSQFEDEDEDDDFAQLARRNSTFKPVATQNTFTSTGDQEASPNRSDVTTVTAGSSASEVSSSVASSALVLLDPPPPVRTVRQDQDMIDLLSLTLSTNPSSPHTPFTPPPTSSQIGSHSSSGHDYLHSPQPYPVNQGNNPYNGYVAPWAQQVLSLAQAQPPFQPQPPSQPQPPFQPQPPSQPQPPFQPQPPAQAQLQNQPPLQGQPTFRPQYSAQTQTSQYSSRYPPPPWFFPAKPNPNPFPLTTDQASSHSSSAAYAPDHSSRPLQQYDSFGSRVNNVPAVTGERQVNANLRQTGSAAAAKPYYLPDRLFEDLIDLRNPSGGQKTGRSSSLSGTSSQPMMSGRK</sequence>
<dbReference type="Pfam" id="PF00790">
    <property type="entry name" value="VHS"/>
    <property type="match status" value="1"/>
</dbReference>
<feature type="region of interest" description="Disordered" evidence="6">
    <location>
        <begin position="457"/>
        <end position="569"/>
    </location>
</feature>
<accession>A0A6I9R981</accession>
<dbReference type="CDD" id="cd14231">
    <property type="entry name" value="GAT_GGA-like_plant"/>
    <property type="match status" value="1"/>
</dbReference>
<feature type="compositionally biased region" description="Low complexity" evidence="6">
    <location>
        <begin position="627"/>
        <end position="643"/>
    </location>
</feature>
<dbReference type="PANTHER" id="PTHR45898:SF2">
    <property type="entry name" value="TOM1-LIKE PROTEIN 6"/>
    <property type="match status" value="1"/>
</dbReference>
<feature type="compositionally biased region" description="Pro residues" evidence="6">
    <location>
        <begin position="523"/>
        <end position="539"/>
    </location>
</feature>
<feature type="compositionally biased region" description="Pro residues" evidence="6">
    <location>
        <begin position="459"/>
        <end position="489"/>
    </location>
</feature>
<dbReference type="PROSITE" id="PS50909">
    <property type="entry name" value="GAT"/>
    <property type="match status" value="1"/>
</dbReference>